<accession>X0VXG7</accession>
<dbReference type="AlphaFoldDB" id="X0VXG7"/>
<sequence length="102" mass="12213">EKNWQINELMSRLRREILSQPDKFNVLQLIWKISDISETFEDDTSPGLIQDYILEKPDIEFKSFVEEKLSEDKTKYDIDKLTDFGMKAIRKALKIMEREKEV</sequence>
<dbReference type="EMBL" id="BARS01030031">
    <property type="protein sequence ID" value="GAG17128.1"/>
    <property type="molecule type" value="Genomic_DNA"/>
</dbReference>
<organism evidence="1">
    <name type="scientific">marine sediment metagenome</name>
    <dbReference type="NCBI Taxonomy" id="412755"/>
    <lineage>
        <taxon>unclassified sequences</taxon>
        <taxon>metagenomes</taxon>
        <taxon>ecological metagenomes</taxon>
    </lineage>
</organism>
<gene>
    <name evidence="1" type="ORF">S01H1_46874</name>
</gene>
<reference evidence="1" key="1">
    <citation type="journal article" date="2014" name="Front. Microbiol.">
        <title>High frequency of phylogenetically diverse reductive dehalogenase-homologous genes in deep subseafloor sedimentary metagenomes.</title>
        <authorList>
            <person name="Kawai M."/>
            <person name="Futagami T."/>
            <person name="Toyoda A."/>
            <person name="Takaki Y."/>
            <person name="Nishi S."/>
            <person name="Hori S."/>
            <person name="Arai W."/>
            <person name="Tsubouchi T."/>
            <person name="Morono Y."/>
            <person name="Uchiyama I."/>
            <person name="Ito T."/>
            <person name="Fujiyama A."/>
            <person name="Inagaki F."/>
            <person name="Takami H."/>
        </authorList>
    </citation>
    <scope>NUCLEOTIDE SEQUENCE</scope>
    <source>
        <strain evidence="1">Expedition CK06-06</strain>
    </source>
</reference>
<evidence type="ECO:0000313" key="1">
    <source>
        <dbReference type="EMBL" id="GAG17128.1"/>
    </source>
</evidence>
<proteinExistence type="predicted"/>
<protein>
    <submittedName>
        <fullName evidence="1">Uncharacterized protein</fullName>
    </submittedName>
</protein>
<feature type="non-terminal residue" evidence="1">
    <location>
        <position position="1"/>
    </location>
</feature>
<comment type="caution">
    <text evidence="1">The sequence shown here is derived from an EMBL/GenBank/DDBJ whole genome shotgun (WGS) entry which is preliminary data.</text>
</comment>
<name>X0VXG7_9ZZZZ</name>